<gene>
    <name evidence="2" type="ORF">NCTC11636_02433</name>
</gene>
<sequence>MGSSQRDEPCSCSEARAHLERFLDHECDGDMTARLEAHVATCEHCSRVADAETHLRDILRSRCVEQAPPELRARVLGRLSLLRSVSSVRTTTGSVTVTSVTSVTVTEVTSETVPGTISGTIRRTRD</sequence>
<evidence type="ECO:0000313" key="2">
    <source>
        <dbReference type="EMBL" id="VEG29960.1"/>
    </source>
</evidence>
<dbReference type="InterPro" id="IPR027383">
    <property type="entry name" value="Znf_put"/>
</dbReference>
<evidence type="ECO:0000259" key="1">
    <source>
        <dbReference type="Pfam" id="PF13490"/>
    </source>
</evidence>
<dbReference type="EMBL" id="LR134350">
    <property type="protein sequence ID" value="VEG29960.1"/>
    <property type="molecule type" value="Genomic_DNA"/>
</dbReference>
<accession>A0A3S4RH47</accession>
<organism evidence="2 3">
    <name type="scientific">Actinomyces howellii</name>
    <dbReference type="NCBI Taxonomy" id="52771"/>
    <lineage>
        <taxon>Bacteria</taxon>
        <taxon>Bacillati</taxon>
        <taxon>Actinomycetota</taxon>
        <taxon>Actinomycetes</taxon>
        <taxon>Actinomycetales</taxon>
        <taxon>Actinomycetaceae</taxon>
        <taxon>Actinomyces</taxon>
    </lineage>
</organism>
<reference evidence="2 3" key="1">
    <citation type="submission" date="2018-12" db="EMBL/GenBank/DDBJ databases">
        <authorList>
            <consortium name="Pathogen Informatics"/>
        </authorList>
    </citation>
    <scope>NUCLEOTIDE SEQUENCE [LARGE SCALE GENOMIC DNA]</scope>
    <source>
        <strain evidence="2 3">NCTC11636</strain>
    </source>
</reference>
<dbReference type="Pfam" id="PF13490">
    <property type="entry name" value="zf-HC2"/>
    <property type="match status" value="1"/>
</dbReference>
<protein>
    <submittedName>
        <fullName evidence="2">Predicted transmembrane transcriptional regulator (Anti-sigma factor)</fullName>
    </submittedName>
</protein>
<dbReference type="AlphaFoldDB" id="A0A3S4RH47"/>
<dbReference type="InterPro" id="IPR024020">
    <property type="entry name" value="Anit_sigma_mycothiol_RsrA"/>
</dbReference>
<keyword evidence="3" id="KW-1185">Reference proteome</keyword>
<evidence type="ECO:0000313" key="3">
    <source>
        <dbReference type="Proteomes" id="UP000266895"/>
    </source>
</evidence>
<dbReference type="NCBIfam" id="TIGR03988">
    <property type="entry name" value="antisig_RsrA"/>
    <property type="match status" value="1"/>
</dbReference>
<name>A0A3S4RH47_9ACTO</name>
<keyword evidence="2" id="KW-0812">Transmembrane</keyword>
<dbReference type="RefSeq" id="WP_126383451.1">
    <property type="nucleotide sequence ID" value="NZ_LR134350.1"/>
</dbReference>
<dbReference type="KEGG" id="ahw:NCTC11636_02433"/>
<dbReference type="OrthoDB" id="3267840at2"/>
<dbReference type="Proteomes" id="UP000266895">
    <property type="component" value="Chromosome"/>
</dbReference>
<keyword evidence="2" id="KW-0472">Membrane</keyword>
<proteinExistence type="predicted"/>
<feature type="domain" description="Putative zinc-finger" evidence="1">
    <location>
        <begin position="12"/>
        <end position="45"/>
    </location>
</feature>